<name>A0A9P8SLT3_9HYPO</name>
<dbReference type="OrthoDB" id="1100386at2759"/>
<keyword evidence="2" id="KW-1185">Reference proteome</keyword>
<dbReference type="Proteomes" id="UP000824596">
    <property type="component" value="Unassembled WGS sequence"/>
</dbReference>
<gene>
    <name evidence="1" type="ORF">HRG_02013</name>
</gene>
<dbReference type="EMBL" id="JAIZPD010000002">
    <property type="protein sequence ID" value="KAH0966604.1"/>
    <property type="molecule type" value="Genomic_DNA"/>
</dbReference>
<comment type="caution">
    <text evidence="1">The sequence shown here is derived from an EMBL/GenBank/DDBJ whole genome shotgun (WGS) entry which is preliminary data.</text>
</comment>
<reference evidence="1" key="1">
    <citation type="submission" date="2021-09" db="EMBL/GenBank/DDBJ databases">
        <title>A high-quality genome of the endoparasitic fungus Hirsutella rhossiliensis with a comparison of Hirsutella genomes reveals transposable elements contributing to genome size variation.</title>
        <authorList>
            <person name="Lin R."/>
            <person name="Jiao Y."/>
            <person name="Sun X."/>
            <person name="Ling J."/>
            <person name="Xie B."/>
            <person name="Cheng X."/>
        </authorList>
    </citation>
    <scope>NUCLEOTIDE SEQUENCE</scope>
    <source>
        <strain evidence="1">HR02</strain>
    </source>
</reference>
<proteinExistence type="predicted"/>
<accession>A0A9P8SLT3</accession>
<protein>
    <submittedName>
        <fullName evidence="1">Uncharacterized protein</fullName>
    </submittedName>
</protein>
<evidence type="ECO:0000313" key="2">
    <source>
        <dbReference type="Proteomes" id="UP000824596"/>
    </source>
</evidence>
<organism evidence="1 2">
    <name type="scientific">Hirsutella rhossiliensis</name>
    <dbReference type="NCBI Taxonomy" id="111463"/>
    <lineage>
        <taxon>Eukaryota</taxon>
        <taxon>Fungi</taxon>
        <taxon>Dikarya</taxon>
        <taxon>Ascomycota</taxon>
        <taxon>Pezizomycotina</taxon>
        <taxon>Sordariomycetes</taxon>
        <taxon>Hypocreomycetidae</taxon>
        <taxon>Hypocreales</taxon>
        <taxon>Ophiocordycipitaceae</taxon>
        <taxon>Hirsutella</taxon>
    </lineage>
</organism>
<dbReference type="GeneID" id="68351142"/>
<dbReference type="AlphaFoldDB" id="A0A9P8SLT3"/>
<evidence type="ECO:0000313" key="1">
    <source>
        <dbReference type="EMBL" id="KAH0966604.1"/>
    </source>
</evidence>
<dbReference type="RefSeq" id="XP_044724117.1">
    <property type="nucleotide sequence ID" value="XM_044860484.1"/>
</dbReference>
<sequence length="158" mass="17755">MPDKAFKSLQKAGGKNIYPADVNKIDFTYNSGTKLRDATIKEAADYYRRVVDWYVNGGFTDECGVGKINEVRARLNPDIRIGFGELHGYPGQFESVSIVDYRTGEPNARFRVLEMLQQNFQAGDSLLATAVADDKAYYAQAYRTVDGRRKLLLINKTA</sequence>